<dbReference type="SUPFAM" id="SSF55874">
    <property type="entry name" value="ATPase domain of HSP90 chaperone/DNA topoisomerase II/histidine kinase"/>
    <property type="match status" value="1"/>
</dbReference>
<dbReference type="EMBL" id="UHEN01000001">
    <property type="protein sequence ID" value="SUN07193.1"/>
    <property type="molecule type" value="Genomic_DNA"/>
</dbReference>
<gene>
    <name evidence="4" type="primary">spiH</name>
    <name evidence="3" type="ORF">BU200_08805</name>
    <name evidence="4" type="ORF">NCTC12957_01051</name>
</gene>
<keyword evidence="1" id="KW-1133">Transmembrane helix</keyword>
<dbReference type="PANTHER" id="PTHR40448">
    <property type="entry name" value="TWO-COMPONENT SENSOR HISTIDINE KINASE"/>
    <property type="match status" value="1"/>
</dbReference>
<dbReference type="Proteomes" id="UP000255213">
    <property type="component" value="Unassembled WGS sequence"/>
</dbReference>
<feature type="transmembrane region" description="Helical" evidence="1">
    <location>
        <begin position="34"/>
        <end position="53"/>
    </location>
</feature>
<accession>A0A1Q8EBI7</accession>
<keyword evidence="3" id="KW-0067">ATP-binding</keyword>
<feature type="transmembrane region" description="Helical" evidence="1">
    <location>
        <begin position="123"/>
        <end position="142"/>
    </location>
</feature>
<dbReference type="InterPro" id="IPR032834">
    <property type="entry name" value="NatK-like_C"/>
</dbReference>
<proteinExistence type="predicted"/>
<keyword evidence="4" id="KW-0808">Transferase</keyword>
<reference evidence="5" key="1">
    <citation type="submission" date="2016-12" db="EMBL/GenBank/DDBJ databases">
        <authorList>
            <person name="Gulvik C.A."/>
        </authorList>
    </citation>
    <scope>NUCLEOTIDE SEQUENCE [LARGE SCALE GENOMIC DNA]</scope>
    <source>
        <strain evidence="5">ATCC 51725</strain>
    </source>
</reference>
<evidence type="ECO:0000313" key="5">
    <source>
        <dbReference type="Proteomes" id="UP000186437"/>
    </source>
</evidence>
<dbReference type="Pfam" id="PF14501">
    <property type="entry name" value="HATPase_c_5"/>
    <property type="match status" value="1"/>
</dbReference>
<evidence type="ECO:0000313" key="3">
    <source>
        <dbReference type="EMBL" id="OLF49158.1"/>
    </source>
</evidence>
<feature type="transmembrane region" description="Helical" evidence="1">
    <location>
        <begin position="163"/>
        <end position="184"/>
    </location>
</feature>
<evidence type="ECO:0000259" key="2">
    <source>
        <dbReference type="Pfam" id="PF14501"/>
    </source>
</evidence>
<evidence type="ECO:0000313" key="6">
    <source>
        <dbReference type="Proteomes" id="UP000255213"/>
    </source>
</evidence>
<feature type="transmembrane region" description="Helical" evidence="1">
    <location>
        <begin position="59"/>
        <end position="77"/>
    </location>
</feature>
<dbReference type="PANTHER" id="PTHR40448:SF1">
    <property type="entry name" value="TWO-COMPONENT SENSOR HISTIDINE KINASE"/>
    <property type="match status" value="1"/>
</dbReference>
<dbReference type="GO" id="GO:0042802">
    <property type="term" value="F:identical protein binding"/>
    <property type="evidence" value="ECO:0007669"/>
    <property type="project" value="TreeGrafter"/>
</dbReference>
<reference evidence="3" key="2">
    <citation type="submission" date="2016-12" db="EMBL/GenBank/DDBJ databases">
        <authorList>
            <person name="Song W.-J."/>
            <person name="Kurnit D.M."/>
        </authorList>
    </citation>
    <scope>NUCLEOTIDE SEQUENCE [LARGE SCALE GENOMIC DNA]</scope>
    <source>
        <strain evidence="3">ATCC 51725</strain>
    </source>
</reference>
<dbReference type="GO" id="GO:0016301">
    <property type="term" value="F:kinase activity"/>
    <property type="evidence" value="ECO:0007669"/>
    <property type="project" value="UniProtKB-KW"/>
</dbReference>
<protein>
    <submittedName>
        <fullName evidence="3">ATP-binding protein</fullName>
    </submittedName>
    <submittedName>
        <fullName evidence="4">Histidine kinase</fullName>
        <ecNumber evidence="4">2.7.3.-</ecNumber>
    </submittedName>
</protein>
<dbReference type="GO" id="GO:0005524">
    <property type="term" value="F:ATP binding"/>
    <property type="evidence" value="ECO:0007669"/>
    <property type="project" value="UniProtKB-KW"/>
</dbReference>
<keyword evidence="4" id="KW-0418">Kinase</keyword>
<dbReference type="Gene3D" id="3.30.565.10">
    <property type="entry name" value="Histidine kinase-like ATPase, C-terminal domain"/>
    <property type="match status" value="1"/>
</dbReference>
<dbReference type="Proteomes" id="UP000186437">
    <property type="component" value="Unassembled WGS sequence"/>
</dbReference>
<sequence>MNVIQYVMEAIVSNGLVIGLFFKINHIKFTRKSLVIAVLIRILVAAITATLNRLVGDSLFGYFTQPLYGFLFTLIFLKPKSKTLLIFYGLFTSTLWNIFSRLIAYFIVPIFGQTDVLLEDGMLYFLYVFFSILSTLGFLQWLGYDFVRYRFDLIDFREKRGLLIANWTMATYFLLMQALTYFEYEYELVSHSYRKLILVLYLILFMGMLKQVDTYLKEKMKEKLIFQQTLQLSDLEKYSKHIEELYREVRGFRHDYTNLLTTLRLSIEDNNMSQIKEIYESVLKDSPKRLQHNKYDVGRLLNIDNSALKSLLAAKFMQATEQNLIVSLEVPEVIEPQGMELVDFLTIISILCDNATEAAIGTVDSRINIAFLTVHEKQMFIIENSTKEEAVDISEIYSFGTSSKGSDRGVGLYNVTKILEQYPNVWLRTRSSEYTFSQILEIG</sequence>
<feature type="transmembrane region" description="Helical" evidence="1">
    <location>
        <begin position="6"/>
        <end position="22"/>
    </location>
</feature>
<dbReference type="RefSeq" id="WP_075099797.1">
    <property type="nucleotide sequence ID" value="NZ_MSJL01000048.1"/>
</dbReference>
<keyword evidence="1" id="KW-0812">Transmembrane</keyword>
<dbReference type="EC" id="2.7.3.-" evidence="4"/>
<feature type="domain" description="Sensor histidine kinase NatK-like C-terminal" evidence="2">
    <location>
        <begin position="339"/>
        <end position="442"/>
    </location>
</feature>
<keyword evidence="1" id="KW-0472">Membrane</keyword>
<dbReference type="AlphaFoldDB" id="A0A1Q8EBI7"/>
<keyword evidence="5" id="KW-1185">Reference proteome</keyword>
<dbReference type="InterPro" id="IPR036890">
    <property type="entry name" value="HATPase_C_sf"/>
</dbReference>
<dbReference type="OrthoDB" id="1656061at2"/>
<dbReference type="EMBL" id="MSJL01000048">
    <property type="protein sequence ID" value="OLF49158.1"/>
    <property type="molecule type" value="Genomic_DNA"/>
</dbReference>
<keyword evidence="3" id="KW-0547">Nucleotide-binding</keyword>
<feature type="transmembrane region" description="Helical" evidence="1">
    <location>
        <begin position="84"/>
        <end position="111"/>
    </location>
</feature>
<organism evidence="3 5">
    <name type="scientific">Streptococcus acidominimus</name>
    <dbReference type="NCBI Taxonomy" id="1326"/>
    <lineage>
        <taxon>Bacteria</taxon>
        <taxon>Bacillati</taxon>
        <taxon>Bacillota</taxon>
        <taxon>Bacilli</taxon>
        <taxon>Lactobacillales</taxon>
        <taxon>Streptococcaceae</taxon>
        <taxon>Streptococcus</taxon>
    </lineage>
</organism>
<name>A0A1Q8EBI7_STRAI</name>
<evidence type="ECO:0000313" key="4">
    <source>
        <dbReference type="EMBL" id="SUN07193.1"/>
    </source>
</evidence>
<reference evidence="4 6" key="3">
    <citation type="submission" date="2018-06" db="EMBL/GenBank/DDBJ databases">
        <authorList>
            <consortium name="Pathogen Informatics"/>
            <person name="Doyle S."/>
        </authorList>
    </citation>
    <scope>NUCLEOTIDE SEQUENCE [LARGE SCALE GENOMIC DNA]</scope>
    <source>
        <strain evidence="4 6">NCTC12957</strain>
    </source>
</reference>
<evidence type="ECO:0000256" key="1">
    <source>
        <dbReference type="SAM" id="Phobius"/>
    </source>
</evidence>
<feature type="transmembrane region" description="Helical" evidence="1">
    <location>
        <begin position="196"/>
        <end position="216"/>
    </location>
</feature>